<feature type="region of interest" description="Disordered" evidence="1">
    <location>
        <begin position="191"/>
        <end position="210"/>
    </location>
</feature>
<proteinExistence type="predicted"/>
<gene>
    <name evidence="2" type="ORF">GWK47_046349</name>
</gene>
<dbReference type="OrthoDB" id="5847285at2759"/>
<reference evidence="2" key="1">
    <citation type="submission" date="2020-07" db="EMBL/GenBank/DDBJ databases">
        <title>The High-quality genome of the commercially important snow crab, Chionoecetes opilio.</title>
        <authorList>
            <person name="Jeong J.-H."/>
            <person name="Ryu S."/>
        </authorList>
    </citation>
    <scope>NUCLEOTIDE SEQUENCE</scope>
    <source>
        <strain evidence="2">MADBK_172401_WGS</strain>
        <tissue evidence="2">Digestive gland</tissue>
    </source>
</reference>
<sequence>MDVTDLFTLSSSSSFASLLESEEDFTFGAKTTPFLPPATTTTTTTAHHATPTYSLPDWMEGRDIIGLPDTFQDLSLPLSPKDHYSLKLEEEVEDDFYTTIKPEDMLVPLSELLPPHTPPTPPLPSTPPATPPPAPATPLPAPATPVTPLPKIIICRKVTTAAPKARPIQINYQVIPVKPKAMSASLRPLHTAPHTTMPLEKSHQSKLPCP</sequence>
<dbReference type="Proteomes" id="UP000770661">
    <property type="component" value="Unassembled WGS sequence"/>
</dbReference>
<organism evidence="2 3">
    <name type="scientific">Chionoecetes opilio</name>
    <name type="common">Atlantic snow crab</name>
    <name type="synonym">Cancer opilio</name>
    <dbReference type="NCBI Taxonomy" id="41210"/>
    <lineage>
        <taxon>Eukaryota</taxon>
        <taxon>Metazoa</taxon>
        <taxon>Ecdysozoa</taxon>
        <taxon>Arthropoda</taxon>
        <taxon>Crustacea</taxon>
        <taxon>Multicrustacea</taxon>
        <taxon>Malacostraca</taxon>
        <taxon>Eumalacostraca</taxon>
        <taxon>Eucarida</taxon>
        <taxon>Decapoda</taxon>
        <taxon>Pleocyemata</taxon>
        <taxon>Brachyura</taxon>
        <taxon>Eubrachyura</taxon>
        <taxon>Majoidea</taxon>
        <taxon>Majidae</taxon>
        <taxon>Chionoecetes</taxon>
    </lineage>
</organism>
<evidence type="ECO:0000313" key="3">
    <source>
        <dbReference type="Proteomes" id="UP000770661"/>
    </source>
</evidence>
<dbReference type="EMBL" id="JACEEZ010011040">
    <property type="protein sequence ID" value="KAG0721494.1"/>
    <property type="molecule type" value="Genomic_DNA"/>
</dbReference>
<evidence type="ECO:0000256" key="1">
    <source>
        <dbReference type="SAM" id="MobiDB-lite"/>
    </source>
</evidence>
<protein>
    <submittedName>
        <fullName evidence="2">Uncharacterized protein</fullName>
    </submittedName>
</protein>
<dbReference type="AlphaFoldDB" id="A0A8J4YEP8"/>
<feature type="compositionally biased region" description="Pro residues" evidence="1">
    <location>
        <begin position="115"/>
        <end position="143"/>
    </location>
</feature>
<name>A0A8J4YEP8_CHIOP</name>
<accession>A0A8J4YEP8</accession>
<feature type="region of interest" description="Disordered" evidence="1">
    <location>
        <begin position="109"/>
        <end position="143"/>
    </location>
</feature>
<keyword evidence="3" id="KW-1185">Reference proteome</keyword>
<comment type="caution">
    <text evidence="2">The sequence shown here is derived from an EMBL/GenBank/DDBJ whole genome shotgun (WGS) entry which is preliminary data.</text>
</comment>
<evidence type="ECO:0000313" key="2">
    <source>
        <dbReference type="EMBL" id="KAG0721494.1"/>
    </source>
</evidence>